<dbReference type="EMBL" id="CABDVL010000003">
    <property type="protein sequence ID" value="VTM52953.1"/>
    <property type="molecule type" value="Genomic_DNA"/>
</dbReference>
<evidence type="ECO:0000256" key="1">
    <source>
        <dbReference type="ARBA" id="ARBA00004429"/>
    </source>
</evidence>
<dbReference type="InterPro" id="IPR035906">
    <property type="entry name" value="MetI-like_sf"/>
</dbReference>
<comment type="similarity">
    <text evidence="8">Belongs to the binding-protein-dependent transport system permease family.</text>
</comment>
<dbReference type="Gene3D" id="1.10.3720.10">
    <property type="entry name" value="MetI-like"/>
    <property type="match status" value="1"/>
</dbReference>
<comment type="subcellular location">
    <subcellularLocation>
        <location evidence="1">Cell inner membrane</location>
        <topology evidence="1">Multi-pass membrane protein</topology>
    </subcellularLocation>
    <subcellularLocation>
        <location evidence="8">Cell membrane</location>
        <topology evidence="8">Multi-pass membrane protein</topology>
    </subcellularLocation>
</comment>
<dbReference type="GO" id="GO:0055085">
    <property type="term" value="P:transmembrane transport"/>
    <property type="evidence" value="ECO:0007669"/>
    <property type="project" value="InterPro"/>
</dbReference>
<dbReference type="Pfam" id="PF00528">
    <property type="entry name" value="BPD_transp_1"/>
    <property type="match status" value="1"/>
</dbReference>
<sequence length="232" mass="24574">MFLRLKPIGSDGFPLGSDELGRDMLSRLILGTRLSLFMGIVPVVFAFFIGGAIGIIAGYTGGKTNTVIMRTVDVFYAFPSVLLAIALSGALGAGIGNALLSLTLVFVPQVARIAESVTAQVRHMDYIDAARATGASALTIIRVQVLGNVLGPIFVFSTGLISVCMILASGLSFLGLGVRPPEPEWGLMLNTLRTAIYTQPWVAALPGLMIFITSLSFNILADRLRAAMAIKE</sequence>
<reference evidence="10" key="1">
    <citation type="submission" date="2019-04" db="EMBL/GenBank/DDBJ databases">
        <authorList>
            <consortium name="Pathogen Informatics"/>
        </authorList>
    </citation>
    <scope>NUCLEOTIDE SEQUENCE</scope>
    <source>
        <strain evidence="10">NCTC9183</strain>
    </source>
</reference>
<keyword evidence="5 8" id="KW-0812">Transmembrane</keyword>
<feature type="transmembrane region" description="Helical" evidence="8">
    <location>
        <begin position="34"/>
        <end position="61"/>
    </location>
</feature>
<evidence type="ECO:0000256" key="6">
    <source>
        <dbReference type="ARBA" id="ARBA00022989"/>
    </source>
</evidence>
<keyword evidence="6 8" id="KW-1133">Transmembrane helix</keyword>
<evidence type="ECO:0000256" key="5">
    <source>
        <dbReference type="ARBA" id="ARBA00022692"/>
    </source>
</evidence>
<dbReference type="Proteomes" id="UP000507695">
    <property type="component" value="Unassembled WGS sequence"/>
</dbReference>
<dbReference type="AlphaFoldDB" id="A0A4P0XY00"/>
<evidence type="ECO:0000256" key="2">
    <source>
        <dbReference type="ARBA" id="ARBA00022448"/>
    </source>
</evidence>
<keyword evidence="4" id="KW-0997">Cell inner membrane</keyword>
<feature type="transmembrane region" description="Helical" evidence="8">
    <location>
        <begin position="81"/>
        <end position="107"/>
    </location>
</feature>
<feature type="transmembrane region" description="Helical" evidence="8">
    <location>
        <begin position="149"/>
        <end position="176"/>
    </location>
</feature>
<dbReference type="CDD" id="cd06261">
    <property type="entry name" value="TM_PBP2"/>
    <property type="match status" value="1"/>
</dbReference>
<dbReference type="PROSITE" id="PS50928">
    <property type="entry name" value="ABC_TM1"/>
    <property type="match status" value="1"/>
</dbReference>
<keyword evidence="2 8" id="KW-0813">Transport</keyword>
<dbReference type="PANTHER" id="PTHR43386">
    <property type="entry name" value="OLIGOPEPTIDE TRANSPORT SYSTEM PERMEASE PROTEIN APPC"/>
    <property type="match status" value="1"/>
</dbReference>
<evidence type="ECO:0000256" key="4">
    <source>
        <dbReference type="ARBA" id="ARBA00022519"/>
    </source>
</evidence>
<dbReference type="GO" id="GO:0005886">
    <property type="term" value="C:plasma membrane"/>
    <property type="evidence" value="ECO:0007669"/>
    <property type="project" value="UniProtKB-SubCell"/>
</dbReference>
<gene>
    <name evidence="10" type="primary">gsiD_3</name>
    <name evidence="10" type="ORF">NCTC9183_02252</name>
</gene>
<evidence type="ECO:0000256" key="7">
    <source>
        <dbReference type="ARBA" id="ARBA00023136"/>
    </source>
</evidence>
<keyword evidence="3" id="KW-1003">Cell membrane</keyword>
<evidence type="ECO:0000259" key="9">
    <source>
        <dbReference type="PROSITE" id="PS50928"/>
    </source>
</evidence>
<dbReference type="PANTHER" id="PTHR43386:SF25">
    <property type="entry name" value="PEPTIDE ABC TRANSPORTER PERMEASE PROTEIN"/>
    <property type="match status" value="1"/>
</dbReference>
<dbReference type="SUPFAM" id="SSF161098">
    <property type="entry name" value="MetI-like"/>
    <property type="match status" value="1"/>
</dbReference>
<dbReference type="InterPro" id="IPR000515">
    <property type="entry name" value="MetI-like"/>
</dbReference>
<evidence type="ECO:0000256" key="3">
    <source>
        <dbReference type="ARBA" id="ARBA00022475"/>
    </source>
</evidence>
<feature type="transmembrane region" description="Helical" evidence="8">
    <location>
        <begin position="196"/>
        <end position="221"/>
    </location>
</feature>
<name>A0A4P0XY00_KLEPN</name>
<accession>A0A4P0XY00</accession>
<organism evidence="10">
    <name type="scientific">Klebsiella pneumoniae</name>
    <dbReference type="NCBI Taxonomy" id="573"/>
    <lineage>
        <taxon>Bacteria</taxon>
        <taxon>Pseudomonadati</taxon>
        <taxon>Pseudomonadota</taxon>
        <taxon>Gammaproteobacteria</taxon>
        <taxon>Enterobacterales</taxon>
        <taxon>Enterobacteriaceae</taxon>
        <taxon>Klebsiella/Raoultella group</taxon>
        <taxon>Klebsiella</taxon>
        <taxon>Klebsiella pneumoniae complex</taxon>
    </lineage>
</organism>
<keyword evidence="7 8" id="KW-0472">Membrane</keyword>
<evidence type="ECO:0000256" key="8">
    <source>
        <dbReference type="RuleBase" id="RU363032"/>
    </source>
</evidence>
<dbReference type="InterPro" id="IPR050366">
    <property type="entry name" value="BP-dependent_transpt_permease"/>
</dbReference>
<proteinExistence type="inferred from homology"/>
<evidence type="ECO:0000313" key="10">
    <source>
        <dbReference type="EMBL" id="VTM52953.1"/>
    </source>
</evidence>
<feature type="domain" description="ABC transmembrane type-1" evidence="9">
    <location>
        <begin position="32"/>
        <end position="221"/>
    </location>
</feature>
<protein>
    <submittedName>
        <fullName evidence="10">Dipeptide transport system permease DppC</fullName>
    </submittedName>
</protein>